<dbReference type="EMBL" id="VUJU01009751">
    <property type="protein sequence ID" value="KAF0717895.1"/>
    <property type="molecule type" value="Genomic_DNA"/>
</dbReference>
<comment type="caution">
    <text evidence="1">The sequence shown here is derived from an EMBL/GenBank/DDBJ whole genome shotgun (WGS) entry which is preliminary data.</text>
</comment>
<reference evidence="1 2" key="1">
    <citation type="submission" date="2019-08" db="EMBL/GenBank/DDBJ databases">
        <title>Whole genome of Aphis craccivora.</title>
        <authorList>
            <person name="Voronova N.V."/>
            <person name="Shulinski R.S."/>
            <person name="Bandarenka Y.V."/>
            <person name="Zhorov D.G."/>
            <person name="Warner D."/>
        </authorList>
    </citation>
    <scope>NUCLEOTIDE SEQUENCE [LARGE SCALE GENOMIC DNA]</scope>
    <source>
        <strain evidence="1">180601</strain>
        <tissue evidence="1">Whole Body</tissue>
    </source>
</reference>
<sequence length="75" mass="8848">MNLIMKLASAIKNLNNTLTSEASMIYLNSYDCRINQRDDLNQIILLSYIHNIQYHINNNTQVVVHKELRRLYTKP</sequence>
<name>A0A6G0W120_APHCR</name>
<gene>
    <name evidence="1" type="ORF">FWK35_00028192</name>
</gene>
<evidence type="ECO:0000313" key="1">
    <source>
        <dbReference type="EMBL" id="KAF0717895.1"/>
    </source>
</evidence>
<accession>A0A6G0W120</accession>
<dbReference type="AlphaFoldDB" id="A0A6G0W120"/>
<dbReference type="Proteomes" id="UP000478052">
    <property type="component" value="Unassembled WGS sequence"/>
</dbReference>
<organism evidence="1 2">
    <name type="scientific">Aphis craccivora</name>
    <name type="common">Cowpea aphid</name>
    <dbReference type="NCBI Taxonomy" id="307492"/>
    <lineage>
        <taxon>Eukaryota</taxon>
        <taxon>Metazoa</taxon>
        <taxon>Ecdysozoa</taxon>
        <taxon>Arthropoda</taxon>
        <taxon>Hexapoda</taxon>
        <taxon>Insecta</taxon>
        <taxon>Pterygota</taxon>
        <taxon>Neoptera</taxon>
        <taxon>Paraneoptera</taxon>
        <taxon>Hemiptera</taxon>
        <taxon>Sternorrhyncha</taxon>
        <taxon>Aphidomorpha</taxon>
        <taxon>Aphidoidea</taxon>
        <taxon>Aphididae</taxon>
        <taxon>Aphidini</taxon>
        <taxon>Aphis</taxon>
        <taxon>Aphis</taxon>
    </lineage>
</organism>
<proteinExistence type="predicted"/>
<keyword evidence="2" id="KW-1185">Reference proteome</keyword>
<evidence type="ECO:0000313" key="2">
    <source>
        <dbReference type="Proteomes" id="UP000478052"/>
    </source>
</evidence>
<protein>
    <submittedName>
        <fullName evidence="1">Uncharacterized protein</fullName>
    </submittedName>
</protein>